<keyword evidence="3 6" id="KW-0560">Oxidoreductase</keyword>
<comment type="similarity">
    <text evidence="2">Belongs to the 3-hydroxyacyl-CoA dehydrogenase family.</text>
</comment>
<dbReference type="InterPro" id="IPR006180">
    <property type="entry name" value="3-OHacyl-CoA_DH_CS"/>
</dbReference>
<evidence type="ECO:0000259" key="4">
    <source>
        <dbReference type="Pfam" id="PF00725"/>
    </source>
</evidence>
<dbReference type="Proteomes" id="UP001595823">
    <property type="component" value="Unassembled WGS sequence"/>
</dbReference>
<dbReference type="InterPro" id="IPR036291">
    <property type="entry name" value="NAD(P)-bd_dom_sf"/>
</dbReference>
<name>A0ABV8U3X6_9ACTN</name>
<protein>
    <submittedName>
        <fullName evidence="6">3-hydroxyacyl-CoA dehydrogenase family protein</fullName>
        <ecNumber evidence="6">1.1.1.35</ecNumber>
    </submittedName>
</protein>
<gene>
    <name evidence="6" type="ORF">ACFPET_19240</name>
</gene>
<dbReference type="EMBL" id="JBHSDK010000028">
    <property type="protein sequence ID" value="MFC4337337.1"/>
    <property type="molecule type" value="Genomic_DNA"/>
</dbReference>
<dbReference type="InterPro" id="IPR006176">
    <property type="entry name" value="3-OHacyl-CoA_DH_NAD-bd"/>
</dbReference>
<dbReference type="RefSeq" id="WP_380624213.1">
    <property type="nucleotide sequence ID" value="NZ_JBHSDK010000028.1"/>
</dbReference>
<dbReference type="InterPro" id="IPR022694">
    <property type="entry name" value="3-OHacyl-CoA_DH"/>
</dbReference>
<dbReference type="Gene3D" id="1.10.1040.10">
    <property type="entry name" value="N-(1-d-carboxylethyl)-l-norvaline Dehydrogenase, domain 2"/>
    <property type="match status" value="1"/>
</dbReference>
<dbReference type="PIRSF" id="PIRSF000105">
    <property type="entry name" value="HCDH"/>
    <property type="match status" value="1"/>
</dbReference>
<comment type="pathway">
    <text evidence="1">Lipid metabolism; butanoate metabolism.</text>
</comment>
<dbReference type="InterPro" id="IPR008927">
    <property type="entry name" value="6-PGluconate_DH-like_C_sf"/>
</dbReference>
<dbReference type="Gene3D" id="3.40.50.720">
    <property type="entry name" value="NAD(P)-binding Rossmann-like Domain"/>
    <property type="match status" value="1"/>
</dbReference>
<accession>A0ABV8U3X6</accession>
<dbReference type="EC" id="1.1.1.35" evidence="6"/>
<keyword evidence="7" id="KW-1185">Reference proteome</keyword>
<dbReference type="PANTHER" id="PTHR48075">
    <property type="entry name" value="3-HYDROXYACYL-COA DEHYDROGENASE FAMILY PROTEIN"/>
    <property type="match status" value="1"/>
</dbReference>
<feature type="domain" description="3-hydroxyacyl-CoA dehydrogenase NAD binding" evidence="5">
    <location>
        <begin position="3"/>
        <end position="182"/>
    </location>
</feature>
<evidence type="ECO:0000259" key="5">
    <source>
        <dbReference type="Pfam" id="PF02737"/>
    </source>
</evidence>
<reference evidence="7" key="1">
    <citation type="journal article" date="2019" name="Int. J. Syst. Evol. Microbiol.">
        <title>The Global Catalogue of Microorganisms (GCM) 10K type strain sequencing project: providing services to taxonomists for standard genome sequencing and annotation.</title>
        <authorList>
            <consortium name="The Broad Institute Genomics Platform"/>
            <consortium name="The Broad Institute Genome Sequencing Center for Infectious Disease"/>
            <person name="Wu L."/>
            <person name="Ma J."/>
        </authorList>
    </citation>
    <scope>NUCLEOTIDE SEQUENCE [LARGE SCALE GENOMIC DNA]</scope>
    <source>
        <strain evidence="7">IBRC-M 10908</strain>
    </source>
</reference>
<dbReference type="InterPro" id="IPR006108">
    <property type="entry name" value="3HC_DH_C"/>
</dbReference>
<dbReference type="SUPFAM" id="SSF48179">
    <property type="entry name" value="6-phosphogluconate dehydrogenase C-terminal domain-like"/>
    <property type="match status" value="1"/>
</dbReference>
<feature type="domain" description="3-hydroxyacyl-CoA dehydrogenase C-terminal" evidence="4">
    <location>
        <begin position="185"/>
        <end position="281"/>
    </location>
</feature>
<sequence>MGKVTIIGSGLMGSGIAQVTAVAGDEVTLVDTDPAALARAEDAIASSLERFTAKEKISAEDAAAARSRISTSESMDAAAGSDIVVEAVFERLDVKQEVFRKLSEIVSPDTILATNTSAIPITEIAAAATHPERVVGTHFFSPVPMMKLCELVRGHKTSDEVLAKAKDYVERIGKTCVVVNRDIAGFATTRLICALVNEAARLVEAGVISAEDVDTACKLGFGHAMGPLATADLTGIDVLVHATENIYEDTPEAQFYPPSLMRRLQASGDYGRKTKHGFYDYE</sequence>
<dbReference type="Pfam" id="PF00725">
    <property type="entry name" value="3HCDH"/>
    <property type="match status" value="1"/>
</dbReference>
<dbReference type="SUPFAM" id="SSF51735">
    <property type="entry name" value="NAD(P)-binding Rossmann-fold domains"/>
    <property type="match status" value="1"/>
</dbReference>
<evidence type="ECO:0000313" key="7">
    <source>
        <dbReference type="Proteomes" id="UP001595823"/>
    </source>
</evidence>
<evidence type="ECO:0000256" key="1">
    <source>
        <dbReference type="ARBA" id="ARBA00005086"/>
    </source>
</evidence>
<evidence type="ECO:0000256" key="2">
    <source>
        <dbReference type="ARBA" id="ARBA00009463"/>
    </source>
</evidence>
<dbReference type="PANTHER" id="PTHR48075:SF5">
    <property type="entry name" value="3-HYDROXYBUTYRYL-COA DEHYDROGENASE"/>
    <property type="match status" value="1"/>
</dbReference>
<proteinExistence type="inferred from homology"/>
<dbReference type="GO" id="GO:0003857">
    <property type="term" value="F:(3S)-3-hydroxyacyl-CoA dehydrogenase (NAD+) activity"/>
    <property type="evidence" value="ECO:0007669"/>
    <property type="project" value="UniProtKB-EC"/>
</dbReference>
<dbReference type="Pfam" id="PF02737">
    <property type="entry name" value="3HCDH_N"/>
    <property type="match status" value="1"/>
</dbReference>
<dbReference type="InterPro" id="IPR013328">
    <property type="entry name" value="6PGD_dom2"/>
</dbReference>
<evidence type="ECO:0000313" key="6">
    <source>
        <dbReference type="EMBL" id="MFC4337337.1"/>
    </source>
</evidence>
<organism evidence="6 7">
    <name type="scientific">Salininema proteolyticum</name>
    <dbReference type="NCBI Taxonomy" id="1607685"/>
    <lineage>
        <taxon>Bacteria</taxon>
        <taxon>Bacillati</taxon>
        <taxon>Actinomycetota</taxon>
        <taxon>Actinomycetes</taxon>
        <taxon>Glycomycetales</taxon>
        <taxon>Glycomycetaceae</taxon>
        <taxon>Salininema</taxon>
    </lineage>
</organism>
<comment type="caution">
    <text evidence="6">The sequence shown here is derived from an EMBL/GenBank/DDBJ whole genome shotgun (WGS) entry which is preliminary data.</text>
</comment>
<dbReference type="PROSITE" id="PS00067">
    <property type="entry name" value="3HCDH"/>
    <property type="match status" value="1"/>
</dbReference>
<evidence type="ECO:0000256" key="3">
    <source>
        <dbReference type="ARBA" id="ARBA00023002"/>
    </source>
</evidence>